<keyword evidence="7 9" id="KW-1133">Transmembrane helix</keyword>
<feature type="transmembrane region" description="Helical" evidence="9">
    <location>
        <begin position="64"/>
        <end position="88"/>
    </location>
</feature>
<comment type="similarity">
    <text evidence="2">Belongs to the cytochrome c oxidase subunit 2 family.</text>
</comment>
<evidence type="ECO:0000259" key="10">
    <source>
        <dbReference type="PROSITE" id="PS50857"/>
    </source>
</evidence>
<evidence type="ECO:0000313" key="11">
    <source>
        <dbReference type="EMBL" id="MBO0902231.1"/>
    </source>
</evidence>
<dbReference type="RefSeq" id="WP_207348874.1">
    <property type="nucleotide sequence ID" value="NZ_JAFMPY010000001.1"/>
</dbReference>
<dbReference type="SUPFAM" id="SSF81464">
    <property type="entry name" value="Cytochrome c oxidase subunit II-like, transmembrane region"/>
    <property type="match status" value="1"/>
</dbReference>
<evidence type="ECO:0000256" key="9">
    <source>
        <dbReference type="SAM" id="Phobius"/>
    </source>
</evidence>
<keyword evidence="5 9" id="KW-0812">Transmembrane</keyword>
<dbReference type="PANTHER" id="PTHR22888:SF18">
    <property type="entry name" value="CYTOCHROME BO(3) UBIQUINOL OXIDASE SUBUNIT 2"/>
    <property type="match status" value="1"/>
</dbReference>
<comment type="caution">
    <text evidence="11">The sequence shown here is derived from an EMBL/GenBank/DDBJ whole genome shotgun (WGS) entry which is preliminary data.</text>
</comment>
<sequence>MRPTRRPTANGMALRGRIAAVVEVRGCVVAACATALSAMPAGAGVSSSSFLHPLGPVAAAQKSLFYDINLLMMIVILPVFVFMPWFAWRYRRTRRDSVYRPEWSFSLPLEFLVWSVPTAVVAALAWLIVAREVPLGPYRPLASDKPPLEVEVVGLDWKWLFVYPEQGIATVGAFAMPTDRPVEFHLTSDSVMQSFFVSGLGSQIYAMAGMVTQLNLLADTPGRTTGRNTQYNGNGFHQQRFVVEAMDDADFAAWVEKVRADGVPLNDENYRSLAAKGTLALARAKLARPGMPADRIYFSGVPGGFFQKIVRKYASGPMPSSLAGPQPVAAGMVAAHEAR</sequence>
<evidence type="ECO:0000313" key="12">
    <source>
        <dbReference type="Proteomes" id="UP000664288"/>
    </source>
</evidence>
<dbReference type="Gene3D" id="1.10.287.90">
    <property type="match status" value="1"/>
</dbReference>
<reference evidence="11 12" key="1">
    <citation type="submission" date="2021-03" db="EMBL/GenBank/DDBJ databases">
        <title>Whole genome sequence of Jiella sp. MQZ13P-4.</title>
        <authorList>
            <person name="Tuo L."/>
        </authorList>
    </citation>
    <scope>NUCLEOTIDE SEQUENCE [LARGE SCALE GENOMIC DNA]</scope>
    <source>
        <strain evidence="11 12">MQZ13P-4</strain>
    </source>
</reference>
<dbReference type="InterPro" id="IPR045187">
    <property type="entry name" value="CcO_II"/>
</dbReference>
<evidence type="ECO:0000256" key="5">
    <source>
        <dbReference type="ARBA" id="ARBA00022692"/>
    </source>
</evidence>
<keyword evidence="4" id="KW-1003">Cell membrane</keyword>
<comment type="subcellular location">
    <subcellularLocation>
        <location evidence="1">Cell membrane</location>
        <topology evidence="1">Multi-pass membrane protein</topology>
    </subcellularLocation>
</comment>
<accession>A0ABS3J0Y5</accession>
<evidence type="ECO:0000256" key="8">
    <source>
        <dbReference type="ARBA" id="ARBA00023136"/>
    </source>
</evidence>
<dbReference type="SUPFAM" id="SSF49503">
    <property type="entry name" value="Cupredoxins"/>
    <property type="match status" value="1"/>
</dbReference>
<gene>
    <name evidence="11" type="ORF">J1C47_01135</name>
</gene>
<keyword evidence="12" id="KW-1185">Reference proteome</keyword>
<dbReference type="CDD" id="cd04212">
    <property type="entry name" value="CuRO_UO_II"/>
    <property type="match status" value="1"/>
</dbReference>
<evidence type="ECO:0000256" key="2">
    <source>
        <dbReference type="ARBA" id="ARBA00007866"/>
    </source>
</evidence>
<proteinExistence type="inferred from homology"/>
<evidence type="ECO:0000256" key="1">
    <source>
        <dbReference type="ARBA" id="ARBA00004651"/>
    </source>
</evidence>
<evidence type="ECO:0000256" key="7">
    <source>
        <dbReference type="ARBA" id="ARBA00022989"/>
    </source>
</evidence>
<dbReference type="InterPro" id="IPR036257">
    <property type="entry name" value="Cyt_c_oxidase_su2_TM_sf"/>
</dbReference>
<evidence type="ECO:0000256" key="6">
    <source>
        <dbReference type="ARBA" id="ARBA00022982"/>
    </source>
</evidence>
<dbReference type="Proteomes" id="UP000664288">
    <property type="component" value="Unassembled WGS sequence"/>
</dbReference>
<dbReference type="Gene3D" id="2.60.40.420">
    <property type="entry name" value="Cupredoxins - blue copper proteins"/>
    <property type="match status" value="1"/>
</dbReference>
<evidence type="ECO:0000256" key="3">
    <source>
        <dbReference type="ARBA" id="ARBA00022448"/>
    </source>
</evidence>
<feature type="transmembrane region" description="Helical" evidence="9">
    <location>
        <begin position="109"/>
        <end position="129"/>
    </location>
</feature>
<dbReference type="PROSITE" id="PS50857">
    <property type="entry name" value="COX2_CUA"/>
    <property type="match status" value="1"/>
</dbReference>
<dbReference type="InterPro" id="IPR034227">
    <property type="entry name" value="CuRO_UO_II"/>
</dbReference>
<keyword evidence="8 9" id="KW-0472">Membrane</keyword>
<dbReference type="InterPro" id="IPR002429">
    <property type="entry name" value="CcO_II-like_C"/>
</dbReference>
<evidence type="ECO:0000256" key="4">
    <source>
        <dbReference type="ARBA" id="ARBA00022475"/>
    </source>
</evidence>
<protein>
    <submittedName>
        <fullName evidence="11">Cytochrome ubiquinol oxidase subunit II</fullName>
    </submittedName>
</protein>
<keyword evidence="3" id="KW-0813">Transport</keyword>
<dbReference type="EMBL" id="JAFMPY010000001">
    <property type="protein sequence ID" value="MBO0902231.1"/>
    <property type="molecule type" value="Genomic_DNA"/>
</dbReference>
<dbReference type="InterPro" id="IPR008972">
    <property type="entry name" value="Cupredoxin"/>
</dbReference>
<dbReference type="PANTHER" id="PTHR22888">
    <property type="entry name" value="CYTOCHROME C OXIDASE, SUBUNIT II"/>
    <property type="match status" value="1"/>
</dbReference>
<name>A0ABS3J0Y5_9HYPH</name>
<keyword evidence="6" id="KW-0249">Electron transport</keyword>
<organism evidence="11 12">
    <name type="scientific">Jiella sonneratiae</name>
    <dbReference type="NCBI Taxonomy" id="2816856"/>
    <lineage>
        <taxon>Bacteria</taxon>
        <taxon>Pseudomonadati</taxon>
        <taxon>Pseudomonadota</taxon>
        <taxon>Alphaproteobacteria</taxon>
        <taxon>Hyphomicrobiales</taxon>
        <taxon>Aurantimonadaceae</taxon>
        <taxon>Jiella</taxon>
    </lineage>
</organism>
<feature type="domain" description="Cytochrome oxidase subunit II copper A binding" evidence="10">
    <location>
        <begin position="145"/>
        <end position="257"/>
    </location>
</feature>